<evidence type="ECO:0000313" key="4">
    <source>
        <dbReference type="Proteomes" id="UP000001449"/>
    </source>
</evidence>
<dbReference type="Gene3D" id="3.40.50.720">
    <property type="entry name" value="NAD(P)-binding Rossmann-like Domain"/>
    <property type="match status" value="1"/>
</dbReference>
<dbReference type="Pfam" id="PF13561">
    <property type="entry name" value="adh_short_C2"/>
    <property type="match status" value="1"/>
</dbReference>
<keyword evidence="4" id="KW-1185">Reference proteome</keyword>
<dbReference type="InterPro" id="IPR036291">
    <property type="entry name" value="NAD(P)-bd_dom_sf"/>
</dbReference>
<evidence type="ECO:0000256" key="1">
    <source>
        <dbReference type="ARBA" id="ARBA00006484"/>
    </source>
</evidence>
<dbReference type="CDD" id="cd05233">
    <property type="entry name" value="SDR_c"/>
    <property type="match status" value="1"/>
</dbReference>
<dbReference type="HOGENOM" id="CLU_010194_1_3_1"/>
<dbReference type="AlphaFoldDB" id="B5YNJ9"/>
<dbReference type="EMBL" id="CP001160">
    <property type="protein sequence ID" value="ACI64643.1"/>
    <property type="molecule type" value="Genomic_DNA"/>
</dbReference>
<organism evidence="3 4">
    <name type="scientific">Thalassiosira pseudonana</name>
    <name type="common">Marine diatom</name>
    <name type="synonym">Cyclotella nana</name>
    <dbReference type="NCBI Taxonomy" id="35128"/>
    <lineage>
        <taxon>Eukaryota</taxon>
        <taxon>Sar</taxon>
        <taxon>Stramenopiles</taxon>
        <taxon>Ochrophyta</taxon>
        <taxon>Bacillariophyta</taxon>
        <taxon>Coscinodiscophyceae</taxon>
        <taxon>Thalassiosirophycidae</taxon>
        <taxon>Thalassiosirales</taxon>
        <taxon>Thalassiosiraceae</taxon>
        <taxon>Thalassiosira</taxon>
    </lineage>
</organism>
<dbReference type="RefSeq" id="XP_002295926.1">
    <property type="nucleotide sequence ID" value="XM_002295890.1"/>
</dbReference>
<dbReference type="InterPro" id="IPR002347">
    <property type="entry name" value="SDR_fam"/>
</dbReference>
<dbReference type="PROSITE" id="PS00061">
    <property type="entry name" value="ADH_SHORT"/>
    <property type="match status" value="1"/>
</dbReference>
<dbReference type="GO" id="GO:0016491">
    <property type="term" value="F:oxidoreductase activity"/>
    <property type="evidence" value="ECO:0007669"/>
    <property type="project" value="UniProtKB-KW"/>
</dbReference>
<dbReference type="Proteomes" id="UP000001449">
    <property type="component" value="Chromosome 7"/>
</dbReference>
<dbReference type="InterPro" id="IPR020904">
    <property type="entry name" value="Sc_DH/Rdtase_CS"/>
</dbReference>
<dbReference type="InParanoid" id="B5YNJ9"/>
<dbReference type="PaxDb" id="35128-Thaps35740"/>
<feature type="non-terminal residue" evidence="3">
    <location>
        <position position="248"/>
    </location>
</feature>
<dbReference type="PANTHER" id="PTHR43639">
    <property type="entry name" value="OXIDOREDUCTASE, SHORT-CHAIN DEHYDROGENASE/REDUCTASE FAMILY (AFU_ORTHOLOGUE AFUA_5G02870)"/>
    <property type="match status" value="1"/>
</dbReference>
<keyword evidence="2" id="KW-0560">Oxidoreductase</keyword>
<sequence length="248" mass="26467">MESYPLSGKTAYVSGSSGGIGAAIAKTFARAGADIIVHYNSREDGALSTLIQADFRDASAVDEMFQYITTDILKDNRLDILVNNAGIVTKIALEDDDDNLSVWHETMSVNLHAPVQLMRLAHSHMKSTTKGTRKGGVIINNTSIHGSRSVEFMTAYAASKAALDSLTRGLSCEYAPDGIRVNAIAPGVVPVERTAQAFADPKVTDMWLPHLPVGRLGTVEDIAEATLVLATNEWMSGTVLTVDGGMMA</sequence>
<dbReference type="PRINTS" id="PR00080">
    <property type="entry name" value="SDRFAMILY"/>
</dbReference>
<dbReference type="GeneID" id="7447143"/>
<name>B5YNJ9_THAPS</name>
<comment type="similarity">
    <text evidence="1">Belongs to the short-chain dehydrogenases/reductases (SDR) family.</text>
</comment>
<dbReference type="PRINTS" id="PR00081">
    <property type="entry name" value="GDHRDH"/>
</dbReference>
<gene>
    <name evidence="3" type="ORF">THAPS_35740</name>
</gene>
<dbReference type="FunFam" id="3.40.50.720:FF:000084">
    <property type="entry name" value="Short-chain dehydrogenase reductase"/>
    <property type="match status" value="1"/>
</dbReference>
<reference evidence="3 4" key="1">
    <citation type="journal article" date="2004" name="Science">
        <title>The genome of the diatom Thalassiosira pseudonana: ecology, evolution, and metabolism.</title>
        <authorList>
            <person name="Armbrust E.V."/>
            <person name="Berges J.A."/>
            <person name="Bowler C."/>
            <person name="Green B.R."/>
            <person name="Martinez D."/>
            <person name="Putnam N.H."/>
            <person name="Zhou S."/>
            <person name="Allen A.E."/>
            <person name="Apt K.E."/>
            <person name="Bechner M."/>
            <person name="Brzezinski M.A."/>
            <person name="Chaal B.K."/>
            <person name="Chiovitti A."/>
            <person name="Davis A.K."/>
            <person name="Demarest M.S."/>
            <person name="Detter J.C."/>
            <person name="Glavina T."/>
            <person name="Goodstein D."/>
            <person name="Hadi M.Z."/>
            <person name="Hellsten U."/>
            <person name="Hildebrand M."/>
            <person name="Jenkins B.D."/>
            <person name="Jurka J."/>
            <person name="Kapitonov V.V."/>
            <person name="Kroger N."/>
            <person name="Lau W.W."/>
            <person name="Lane T.W."/>
            <person name="Larimer F.W."/>
            <person name="Lippmeier J.C."/>
            <person name="Lucas S."/>
            <person name="Medina M."/>
            <person name="Montsant A."/>
            <person name="Obornik M."/>
            <person name="Parker M.S."/>
            <person name="Palenik B."/>
            <person name="Pazour G.J."/>
            <person name="Richardson P.M."/>
            <person name="Rynearson T.A."/>
            <person name="Saito M.A."/>
            <person name="Schwartz D.C."/>
            <person name="Thamatrakoln K."/>
            <person name="Valentin K."/>
            <person name="Vardi A."/>
            <person name="Wilkerson F.P."/>
            <person name="Rokhsar D.S."/>
        </authorList>
    </citation>
    <scope>NUCLEOTIDE SEQUENCE [LARGE SCALE GENOMIC DNA]</scope>
    <source>
        <strain evidence="3 4">CCMP1335</strain>
    </source>
</reference>
<protein>
    <submittedName>
        <fullName evidence="3">Uncharacterized protein</fullName>
    </submittedName>
</protein>
<evidence type="ECO:0000256" key="2">
    <source>
        <dbReference type="ARBA" id="ARBA00023002"/>
    </source>
</evidence>
<dbReference type="KEGG" id="tps:THAPS_35740"/>
<evidence type="ECO:0000313" key="3">
    <source>
        <dbReference type="EMBL" id="ACI64643.1"/>
    </source>
</evidence>
<dbReference type="STRING" id="35128.B5YNJ9"/>
<dbReference type="PANTHER" id="PTHR43639:SF1">
    <property type="entry name" value="SHORT-CHAIN DEHYDROGENASE_REDUCTASE FAMILY PROTEIN"/>
    <property type="match status" value="1"/>
</dbReference>
<reference evidence="3 4" key="2">
    <citation type="journal article" date="2008" name="Nature">
        <title>The Phaeodactylum genome reveals the evolutionary history of diatom genomes.</title>
        <authorList>
            <person name="Bowler C."/>
            <person name="Allen A.E."/>
            <person name="Badger J.H."/>
            <person name="Grimwood J."/>
            <person name="Jabbari K."/>
            <person name="Kuo A."/>
            <person name="Maheswari U."/>
            <person name="Martens C."/>
            <person name="Maumus F."/>
            <person name="Otillar R.P."/>
            <person name="Rayko E."/>
            <person name="Salamov A."/>
            <person name="Vandepoele K."/>
            <person name="Beszteri B."/>
            <person name="Gruber A."/>
            <person name="Heijde M."/>
            <person name="Katinka M."/>
            <person name="Mock T."/>
            <person name="Valentin K."/>
            <person name="Verret F."/>
            <person name="Berges J.A."/>
            <person name="Brownlee C."/>
            <person name="Cadoret J.P."/>
            <person name="Chiovitti A."/>
            <person name="Choi C.J."/>
            <person name="Coesel S."/>
            <person name="De Martino A."/>
            <person name="Detter J.C."/>
            <person name="Durkin C."/>
            <person name="Falciatore A."/>
            <person name="Fournet J."/>
            <person name="Haruta M."/>
            <person name="Huysman M.J."/>
            <person name="Jenkins B.D."/>
            <person name="Jiroutova K."/>
            <person name="Jorgensen R.E."/>
            <person name="Joubert Y."/>
            <person name="Kaplan A."/>
            <person name="Kroger N."/>
            <person name="Kroth P.G."/>
            <person name="La Roche J."/>
            <person name="Lindquist E."/>
            <person name="Lommer M."/>
            <person name="Martin-Jezequel V."/>
            <person name="Lopez P.J."/>
            <person name="Lucas S."/>
            <person name="Mangogna M."/>
            <person name="McGinnis K."/>
            <person name="Medlin L.K."/>
            <person name="Montsant A."/>
            <person name="Oudot-Le Secq M.P."/>
            <person name="Napoli C."/>
            <person name="Obornik M."/>
            <person name="Parker M.S."/>
            <person name="Petit J.L."/>
            <person name="Porcel B.M."/>
            <person name="Poulsen N."/>
            <person name="Robison M."/>
            <person name="Rychlewski L."/>
            <person name="Rynearson T.A."/>
            <person name="Schmutz J."/>
            <person name="Shapiro H."/>
            <person name="Siaut M."/>
            <person name="Stanley M."/>
            <person name="Sussman M.R."/>
            <person name="Taylor A.R."/>
            <person name="Vardi A."/>
            <person name="von Dassow P."/>
            <person name="Vyverman W."/>
            <person name="Willis A."/>
            <person name="Wyrwicz L.S."/>
            <person name="Rokhsar D.S."/>
            <person name="Weissenbach J."/>
            <person name="Armbrust E.V."/>
            <person name="Green B.R."/>
            <person name="Van de Peer Y."/>
            <person name="Grigoriev I.V."/>
        </authorList>
    </citation>
    <scope>NUCLEOTIDE SEQUENCE [LARGE SCALE GENOMIC DNA]</scope>
    <source>
        <strain evidence="3 4">CCMP1335</strain>
    </source>
</reference>
<dbReference type="OMA" id="IPATEWP"/>
<dbReference type="SUPFAM" id="SSF51735">
    <property type="entry name" value="NAD(P)-binding Rossmann-fold domains"/>
    <property type="match status" value="1"/>
</dbReference>
<proteinExistence type="inferred from homology"/>
<dbReference type="eggNOG" id="KOG0725">
    <property type="taxonomic scope" value="Eukaryota"/>
</dbReference>
<accession>B5YNJ9</accession>